<gene>
    <name evidence="2" type="ORF">PG991_007774</name>
</gene>
<dbReference type="SUPFAM" id="SSF54373">
    <property type="entry name" value="FAD-linked reductases, C-terminal domain"/>
    <property type="match status" value="1"/>
</dbReference>
<dbReference type="Pfam" id="PF22607">
    <property type="entry name" value="FAD_binding-like"/>
    <property type="match status" value="1"/>
</dbReference>
<organism evidence="2 3">
    <name type="scientific">Apiospora marii</name>
    <dbReference type="NCBI Taxonomy" id="335849"/>
    <lineage>
        <taxon>Eukaryota</taxon>
        <taxon>Fungi</taxon>
        <taxon>Dikarya</taxon>
        <taxon>Ascomycota</taxon>
        <taxon>Pezizomycotina</taxon>
        <taxon>Sordariomycetes</taxon>
        <taxon>Xylariomycetidae</taxon>
        <taxon>Amphisphaeriales</taxon>
        <taxon>Apiosporaceae</taxon>
        <taxon>Apiospora</taxon>
    </lineage>
</organism>
<reference evidence="2 3" key="1">
    <citation type="submission" date="2023-01" db="EMBL/GenBank/DDBJ databases">
        <title>Analysis of 21 Apiospora genomes using comparative genomics revels a genus with tremendous synthesis potential of carbohydrate active enzymes and secondary metabolites.</title>
        <authorList>
            <person name="Sorensen T."/>
        </authorList>
    </citation>
    <scope>NUCLEOTIDE SEQUENCE [LARGE SCALE GENOMIC DNA]</scope>
    <source>
        <strain evidence="2 3">CBS 20057</strain>
    </source>
</reference>
<accession>A0ABR1RUE3</accession>
<dbReference type="InterPro" id="IPR053212">
    <property type="entry name" value="DHP_3-monooxygenase"/>
</dbReference>
<dbReference type="PRINTS" id="PR00420">
    <property type="entry name" value="RNGMNOXGNASE"/>
</dbReference>
<dbReference type="Gene3D" id="3.50.50.60">
    <property type="entry name" value="FAD/NAD(P)-binding domain"/>
    <property type="match status" value="1"/>
</dbReference>
<sequence length="447" mass="51234">MDGSKHPLKIMIIGGSLSGLMCGIALKHAGHAVTVIDPEGDQRQSHMAGVCLGPDAEAFMGQHDRLSDVFCHRSNRLQTLNKDEDLKVFVNIIRDITSWDTLYFRLRSCFDGYASSIYAAAPSVAETDGPAEYICHRKLVDIRRVYSDYQQEQMGLTTLDCSTGEVTEIKADLVIGADGPDSFVRSRYLHGTRRQYVGYIAWRGTVREADVSAETREVFHRSVTLQLMHLQHCIMYTIPGHDGSLKPGERLLNFLWYTNESEEALDEIMIDGVDGHRHHNIVPAGRVRQDIWDTRVDMARRIPLTAPFLEVITKIERPFVQVITEFCSERAAFEDGRVLLVGDALSLYRPHTAFSATQAAFDALQVREHVDGKISVQRWENRVLRFARLHWLQSIWWGSYYQHRRPFALLMAMRYWAYCAVDRLKAWWHGEEPLLRTSVRRLIPYDP</sequence>
<protein>
    <submittedName>
        <fullName evidence="2">FAD/NAD(P)-binding protein</fullName>
    </submittedName>
</protein>
<comment type="caution">
    <text evidence="2">The sequence shown here is derived from an EMBL/GenBank/DDBJ whole genome shotgun (WGS) entry which is preliminary data.</text>
</comment>
<evidence type="ECO:0000259" key="1">
    <source>
        <dbReference type="Pfam" id="PF22607"/>
    </source>
</evidence>
<dbReference type="EMBL" id="JAQQWI010000010">
    <property type="protein sequence ID" value="KAK8018584.1"/>
    <property type="molecule type" value="Genomic_DNA"/>
</dbReference>
<dbReference type="Gene3D" id="3.30.9.60">
    <property type="match status" value="1"/>
</dbReference>
<dbReference type="Proteomes" id="UP001396898">
    <property type="component" value="Unassembled WGS sequence"/>
</dbReference>
<dbReference type="InterPro" id="IPR036188">
    <property type="entry name" value="FAD/NAD-bd_sf"/>
</dbReference>
<dbReference type="PANTHER" id="PTHR47469">
    <property type="entry name" value="MONOOXYGENASE-LIKE"/>
    <property type="match status" value="1"/>
</dbReference>
<dbReference type="InterPro" id="IPR054707">
    <property type="entry name" value="DhpH_subs-bd"/>
</dbReference>
<keyword evidence="3" id="KW-1185">Reference proteome</keyword>
<evidence type="ECO:0000313" key="2">
    <source>
        <dbReference type="EMBL" id="KAK8018584.1"/>
    </source>
</evidence>
<feature type="domain" description="2,6-dihydroxypyridine 3-monooxygenase substrate binding" evidence="1">
    <location>
        <begin position="196"/>
        <end position="324"/>
    </location>
</feature>
<dbReference type="PANTHER" id="PTHR47469:SF2">
    <property type="entry name" value="OS06G0597600 PROTEIN"/>
    <property type="match status" value="1"/>
</dbReference>
<evidence type="ECO:0000313" key="3">
    <source>
        <dbReference type="Proteomes" id="UP001396898"/>
    </source>
</evidence>
<proteinExistence type="predicted"/>
<name>A0ABR1RUE3_9PEZI</name>
<dbReference type="SUPFAM" id="SSF51905">
    <property type="entry name" value="FAD/NAD(P)-binding domain"/>
    <property type="match status" value="1"/>
</dbReference>